<dbReference type="Proteomes" id="UP000829504">
    <property type="component" value="Chromosome"/>
</dbReference>
<evidence type="ECO:0000313" key="2">
    <source>
        <dbReference type="EMBL" id="KIC07950.1"/>
    </source>
</evidence>
<dbReference type="EMBL" id="CP094242">
    <property type="protein sequence ID" value="UNV86752.1"/>
    <property type="molecule type" value="Genomic_DNA"/>
</dbReference>
<evidence type="ECO:0000313" key="3">
    <source>
        <dbReference type="EMBL" id="UNV86752.1"/>
    </source>
</evidence>
<proteinExistence type="predicted"/>
<evidence type="ECO:0000259" key="1">
    <source>
        <dbReference type="Pfam" id="PF25191"/>
    </source>
</evidence>
<protein>
    <submittedName>
        <fullName evidence="2">Cell surface protein</fullName>
    </submittedName>
</protein>
<evidence type="ECO:0000313" key="4">
    <source>
        <dbReference type="Proteomes" id="UP000031390"/>
    </source>
</evidence>
<feature type="domain" description="DUF7832" evidence="1">
    <location>
        <begin position="2"/>
        <end position="120"/>
    </location>
</feature>
<keyword evidence="5" id="KW-1185">Reference proteome</keyword>
<dbReference type="PATRIC" id="fig|1056807.3.peg.1233"/>
<dbReference type="AlphaFoldDB" id="A0A0C1GNE6"/>
<name>A0A0C1GNE6_9NEIS</name>
<organism evidence="2 4">
    <name type="scientific">Morococcus cerebrosus</name>
    <dbReference type="NCBI Taxonomy" id="1056807"/>
    <lineage>
        <taxon>Bacteria</taxon>
        <taxon>Pseudomonadati</taxon>
        <taxon>Pseudomonadota</taxon>
        <taxon>Betaproteobacteria</taxon>
        <taxon>Neisseriales</taxon>
        <taxon>Neisseriaceae</taxon>
        <taxon>Morococcus</taxon>
    </lineage>
</organism>
<evidence type="ECO:0000313" key="5">
    <source>
        <dbReference type="Proteomes" id="UP000829504"/>
    </source>
</evidence>
<gene>
    <name evidence="2" type="ORF">MCC93_12830</name>
    <name evidence="3" type="ORF">MON37_08725</name>
</gene>
<reference evidence="3 5" key="2">
    <citation type="submission" date="2022-03" db="EMBL/GenBank/DDBJ databases">
        <title>Genome sequencing of Morococcus cerebrosus.</title>
        <authorList>
            <person name="Baek M.-G."/>
            <person name="Yi H."/>
        </authorList>
    </citation>
    <scope>NUCLEOTIDE SEQUENCE [LARGE SCALE GENOMIC DNA]</scope>
    <source>
        <strain evidence="3 5">CIP 81.93</strain>
    </source>
</reference>
<dbReference type="Pfam" id="PF25191">
    <property type="entry name" value="DUF7832"/>
    <property type="match status" value="1"/>
</dbReference>
<dbReference type="InterPro" id="IPR057154">
    <property type="entry name" value="DUF7832"/>
</dbReference>
<accession>A0A0C1GNE6</accession>
<dbReference type="EMBL" id="JUFZ01000047">
    <property type="protein sequence ID" value="KIC07950.1"/>
    <property type="molecule type" value="Genomic_DNA"/>
</dbReference>
<dbReference type="Proteomes" id="UP000031390">
    <property type="component" value="Unassembled WGS sequence"/>
</dbReference>
<reference evidence="2 4" key="1">
    <citation type="submission" date="2014-12" db="EMBL/GenBank/DDBJ databases">
        <title>Genome sequence of Morococcus cerebrosus.</title>
        <authorList>
            <person name="Shin S.-K."/>
            <person name="Yi H."/>
        </authorList>
    </citation>
    <scope>NUCLEOTIDE SEQUENCE [LARGE SCALE GENOMIC DNA]</scope>
    <source>
        <strain evidence="2 4">CIP 81.93</strain>
    </source>
</reference>
<dbReference type="RefSeq" id="WP_039407348.1">
    <property type="nucleotide sequence ID" value="NZ_CP094242.1"/>
</dbReference>
<sequence length="154" mass="17712">MYDNIRFHLDEEYPEGLPSENAATHIGMYWIWAAQTGLANPVWQTAPESAEDFANMLKGRTSGRRFLLKHMDGALTPDDFTEQGQKFTSYYYDNEEDGYSAFLEDYVRTLDTPSLGGFYHVPNTPEIYKRLKPVFQAAFEQWKNHLASTVGEQP</sequence>